<name>A0A4Y2C1X0_ARAVE</name>
<accession>A0A4Y2C1X0</accession>
<dbReference type="EMBL" id="BGPR01000139">
    <property type="protein sequence ID" value="GBL98392.1"/>
    <property type="molecule type" value="Genomic_DNA"/>
</dbReference>
<evidence type="ECO:0000256" key="1">
    <source>
        <dbReference type="SAM" id="MobiDB-lite"/>
    </source>
</evidence>
<gene>
    <name evidence="2" type="ORF">AVEN_187730_1</name>
</gene>
<feature type="compositionally biased region" description="Polar residues" evidence="1">
    <location>
        <begin position="22"/>
        <end position="38"/>
    </location>
</feature>
<sequence length="115" mass="12761">MLKYLSESSLDVSGVPYHANCTRPTPSQRLHQIQQSPELKSPVDKEGLRINGIVSILVHVQPSDTIGNETRQTRQRVCNHQQSNGSAVGPRRGVKHCTVQSTTVHEWAFGSESPY</sequence>
<reference evidence="2 3" key="1">
    <citation type="journal article" date="2019" name="Sci. Rep.">
        <title>Orb-weaving spider Araneus ventricosus genome elucidates the spidroin gene catalogue.</title>
        <authorList>
            <person name="Kono N."/>
            <person name="Nakamura H."/>
            <person name="Ohtoshi R."/>
            <person name="Moran D.A.P."/>
            <person name="Shinohara A."/>
            <person name="Yoshida Y."/>
            <person name="Fujiwara M."/>
            <person name="Mori M."/>
            <person name="Tomita M."/>
            <person name="Arakawa K."/>
        </authorList>
    </citation>
    <scope>NUCLEOTIDE SEQUENCE [LARGE SCALE GENOMIC DNA]</scope>
</reference>
<feature type="region of interest" description="Disordered" evidence="1">
    <location>
        <begin position="15"/>
        <end position="44"/>
    </location>
</feature>
<evidence type="ECO:0000313" key="3">
    <source>
        <dbReference type="Proteomes" id="UP000499080"/>
    </source>
</evidence>
<proteinExistence type="predicted"/>
<dbReference type="Proteomes" id="UP000499080">
    <property type="component" value="Unassembled WGS sequence"/>
</dbReference>
<protein>
    <submittedName>
        <fullName evidence="2">Uncharacterized protein</fullName>
    </submittedName>
</protein>
<organism evidence="2 3">
    <name type="scientific">Araneus ventricosus</name>
    <name type="common">Orbweaver spider</name>
    <name type="synonym">Epeira ventricosa</name>
    <dbReference type="NCBI Taxonomy" id="182803"/>
    <lineage>
        <taxon>Eukaryota</taxon>
        <taxon>Metazoa</taxon>
        <taxon>Ecdysozoa</taxon>
        <taxon>Arthropoda</taxon>
        <taxon>Chelicerata</taxon>
        <taxon>Arachnida</taxon>
        <taxon>Araneae</taxon>
        <taxon>Araneomorphae</taxon>
        <taxon>Entelegynae</taxon>
        <taxon>Araneoidea</taxon>
        <taxon>Araneidae</taxon>
        <taxon>Araneus</taxon>
    </lineage>
</organism>
<keyword evidence="3" id="KW-1185">Reference proteome</keyword>
<comment type="caution">
    <text evidence="2">The sequence shown here is derived from an EMBL/GenBank/DDBJ whole genome shotgun (WGS) entry which is preliminary data.</text>
</comment>
<evidence type="ECO:0000313" key="2">
    <source>
        <dbReference type="EMBL" id="GBL98392.1"/>
    </source>
</evidence>
<dbReference type="AlphaFoldDB" id="A0A4Y2C1X0"/>